<accession>A0A942UMC7</accession>
<keyword evidence="14" id="KW-1185">Reference proteome</keyword>
<evidence type="ECO:0000256" key="11">
    <source>
        <dbReference type="HAMAP-Rule" id="MF_01145"/>
    </source>
</evidence>
<sequence>MIQKLAGKKFMLSVIALILVGTSLLFVAAFSKRETLASVGGETITKDDLYEVLTEKYGTETLNSLIEEKVIAMEVKKEKVAVSKKEIDEELATYIQSYGGEEAFNSALMQSGISKENVKKDIKQYLSIKKLMEPKIKITDKEMKDYFKEHKASFNQEEQVKASHILVKDESTAKKVAKKLADGDDFATLAKEYSTDTASAEKGGDLGYFSKGKMVKEFEKVAFSLKKGEISDPVKTEHGYHIIKVTDKKAAKEAVYDDHKKEIKEALFKEKVQKEYPTWLEKKKEKYNIKNSFGQD</sequence>
<dbReference type="InterPro" id="IPR023059">
    <property type="entry name" value="Foldase_PrsA"/>
</dbReference>
<dbReference type="PROSITE" id="PS50198">
    <property type="entry name" value="PPIC_PPIASE_2"/>
    <property type="match status" value="1"/>
</dbReference>
<dbReference type="AlphaFoldDB" id="A0A942UMC7"/>
<name>A0A942UMC7_9BACI</name>
<keyword evidence="9 11" id="KW-0413">Isomerase</keyword>
<dbReference type="EMBL" id="JAGYPN010000003">
    <property type="protein sequence ID" value="MBS4224005.1"/>
    <property type="molecule type" value="Genomic_DNA"/>
</dbReference>
<organism evidence="13 14">
    <name type="scientific">Lederbergia citrea</name>
    <dbReference type="NCBI Taxonomy" id="2833581"/>
    <lineage>
        <taxon>Bacteria</taxon>
        <taxon>Bacillati</taxon>
        <taxon>Bacillota</taxon>
        <taxon>Bacilli</taxon>
        <taxon>Bacillales</taxon>
        <taxon>Bacillaceae</taxon>
        <taxon>Lederbergia</taxon>
    </lineage>
</organism>
<evidence type="ECO:0000256" key="6">
    <source>
        <dbReference type="ARBA" id="ARBA00023110"/>
    </source>
</evidence>
<feature type="domain" description="PpiC" evidence="12">
    <location>
        <begin position="157"/>
        <end position="247"/>
    </location>
</feature>
<dbReference type="GO" id="GO:0006457">
    <property type="term" value="P:protein folding"/>
    <property type="evidence" value="ECO:0007669"/>
    <property type="project" value="UniProtKB-UniRule"/>
</dbReference>
<proteinExistence type="inferred from homology"/>
<dbReference type="Proteomes" id="UP000676456">
    <property type="component" value="Unassembled WGS sequence"/>
</dbReference>
<evidence type="ECO:0000256" key="5">
    <source>
        <dbReference type="ARBA" id="ARBA00022729"/>
    </source>
</evidence>
<dbReference type="PANTHER" id="PTHR47245:SF1">
    <property type="entry name" value="FOLDASE PROTEIN PRSA"/>
    <property type="match status" value="1"/>
</dbReference>
<evidence type="ECO:0000256" key="10">
    <source>
        <dbReference type="ARBA" id="ARBA00023288"/>
    </source>
</evidence>
<dbReference type="Pfam" id="PF13624">
    <property type="entry name" value="SurA_N_3"/>
    <property type="match status" value="1"/>
</dbReference>
<gene>
    <name evidence="11" type="primary">prsA</name>
    <name evidence="13" type="ORF">KHA91_14780</name>
</gene>
<evidence type="ECO:0000256" key="9">
    <source>
        <dbReference type="ARBA" id="ARBA00023235"/>
    </source>
</evidence>
<evidence type="ECO:0000313" key="14">
    <source>
        <dbReference type="Proteomes" id="UP000676456"/>
    </source>
</evidence>
<keyword evidence="4 11" id="KW-1003">Cell membrane</keyword>
<dbReference type="InterPro" id="IPR027304">
    <property type="entry name" value="Trigger_fact/SurA_dom_sf"/>
</dbReference>
<comment type="similarity">
    <text evidence="3 11">Belongs to the PrsA family.</text>
</comment>
<dbReference type="EC" id="5.2.1.8" evidence="11"/>
<dbReference type="Pfam" id="PF00639">
    <property type="entry name" value="Rotamase"/>
    <property type="match status" value="1"/>
</dbReference>
<protein>
    <recommendedName>
        <fullName evidence="11">Foldase protein PrsA</fullName>
        <ecNumber evidence="11">5.2.1.8</ecNumber>
    </recommendedName>
</protein>
<keyword evidence="10" id="KW-0449">Lipoprotein</keyword>
<comment type="catalytic activity">
    <reaction evidence="1 11">
        <text>[protein]-peptidylproline (omega=180) = [protein]-peptidylproline (omega=0)</text>
        <dbReference type="Rhea" id="RHEA:16237"/>
        <dbReference type="Rhea" id="RHEA-COMP:10747"/>
        <dbReference type="Rhea" id="RHEA-COMP:10748"/>
        <dbReference type="ChEBI" id="CHEBI:83833"/>
        <dbReference type="ChEBI" id="CHEBI:83834"/>
        <dbReference type="EC" id="5.2.1.8"/>
    </reaction>
</comment>
<dbReference type="InterPro" id="IPR046357">
    <property type="entry name" value="PPIase_dom_sf"/>
</dbReference>
<dbReference type="HAMAP" id="MF_01145">
    <property type="entry name" value="Foldase_PrsA"/>
    <property type="match status" value="1"/>
</dbReference>
<dbReference type="InterPro" id="IPR000297">
    <property type="entry name" value="PPIase_PpiC"/>
</dbReference>
<dbReference type="SUPFAM" id="SSF109998">
    <property type="entry name" value="Triger factor/SurA peptide-binding domain-like"/>
    <property type="match status" value="1"/>
</dbReference>
<dbReference type="Gene3D" id="3.10.50.40">
    <property type="match status" value="1"/>
</dbReference>
<dbReference type="GO" id="GO:0003755">
    <property type="term" value="F:peptidyl-prolyl cis-trans isomerase activity"/>
    <property type="evidence" value="ECO:0007669"/>
    <property type="project" value="UniProtKB-UniRule"/>
</dbReference>
<evidence type="ECO:0000256" key="3">
    <source>
        <dbReference type="ARBA" id="ARBA00006071"/>
    </source>
</evidence>
<comment type="caution">
    <text evidence="13">The sequence shown here is derived from an EMBL/GenBank/DDBJ whole genome shotgun (WGS) entry which is preliminary data.</text>
</comment>
<evidence type="ECO:0000313" key="13">
    <source>
        <dbReference type="EMBL" id="MBS4224005.1"/>
    </source>
</evidence>
<evidence type="ECO:0000256" key="8">
    <source>
        <dbReference type="ARBA" id="ARBA00023139"/>
    </source>
</evidence>
<keyword evidence="8" id="KW-0564">Palmitate</keyword>
<evidence type="ECO:0000256" key="1">
    <source>
        <dbReference type="ARBA" id="ARBA00000971"/>
    </source>
</evidence>
<evidence type="ECO:0000259" key="12">
    <source>
        <dbReference type="PROSITE" id="PS50198"/>
    </source>
</evidence>
<dbReference type="RefSeq" id="WP_213099061.1">
    <property type="nucleotide sequence ID" value="NZ_JAGYPN010000003.1"/>
</dbReference>
<dbReference type="Gene3D" id="1.10.4030.10">
    <property type="entry name" value="Porin chaperone SurA, peptide-binding domain"/>
    <property type="match status" value="1"/>
</dbReference>
<dbReference type="PANTHER" id="PTHR47245">
    <property type="entry name" value="PEPTIDYLPROLYL ISOMERASE"/>
    <property type="match status" value="1"/>
</dbReference>
<keyword evidence="7 11" id="KW-0472">Membrane</keyword>
<keyword evidence="6 11" id="KW-0697">Rotamase</keyword>
<evidence type="ECO:0000256" key="7">
    <source>
        <dbReference type="ARBA" id="ARBA00023136"/>
    </source>
</evidence>
<comment type="function">
    <text evidence="11">Plays a major role in protein secretion by helping the post-translocational extracellular folding of several secreted proteins.</text>
</comment>
<evidence type="ECO:0000256" key="2">
    <source>
        <dbReference type="ARBA" id="ARBA00004193"/>
    </source>
</evidence>
<evidence type="ECO:0000256" key="4">
    <source>
        <dbReference type="ARBA" id="ARBA00022475"/>
    </source>
</evidence>
<comment type="subcellular location">
    <subcellularLocation>
        <location evidence="2">Cell membrane</location>
        <topology evidence="2">Lipid-anchor</topology>
    </subcellularLocation>
</comment>
<dbReference type="GO" id="GO:0005886">
    <property type="term" value="C:plasma membrane"/>
    <property type="evidence" value="ECO:0007669"/>
    <property type="project" value="UniProtKB-SubCell"/>
</dbReference>
<dbReference type="PROSITE" id="PS01096">
    <property type="entry name" value="PPIC_PPIASE_1"/>
    <property type="match status" value="1"/>
</dbReference>
<dbReference type="SUPFAM" id="SSF54534">
    <property type="entry name" value="FKBP-like"/>
    <property type="match status" value="1"/>
</dbReference>
<dbReference type="InterPro" id="IPR023058">
    <property type="entry name" value="PPIase_PpiC_CS"/>
</dbReference>
<reference evidence="13 14" key="1">
    <citation type="submission" date="2021-05" db="EMBL/GenBank/DDBJ databases">
        <title>Novel Bacillus species.</title>
        <authorList>
            <person name="Liu G."/>
        </authorList>
    </citation>
    <scope>NUCLEOTIDE SEQUENCE [LARGE SCALE GENOMIC DNA]</scope>
    <source>
        <strain evidence="13 14">FJAT-49682</strain>
    </source>
</reference>
<keyword evidence="5 11" id="KW-0732">Signal</keyword>
<dbReference type="InterPro" id="IPR050245">
    <property type="entry name" value="PrsA_foldase"/>
</dbReference>